<reference evidence="1" key="1">
    <citation type="submission" date="2017-05" db="UniProtKB">
        <authorList>
            <consortium name="EnsemblMetazoa"/>
        </authorList>
    </citation>
    <scope>IDENTIFICATION</scope>
</reference>
<protein>
    <submittedName>
        <fullName evidence="1">Uncharacterized protein</fullName>
    </submittedName>
</protein>
<evidence type="ECO:0000313" key="1">
    <source>
        <dbReference type="EnsemblMetazoa" id="Aqu2.1.35710_001"/>
    </source>
</evidence>
<dbReference type="AlphaFoldDB" id="A0A1X7V615"/>
<dbReference type="InParanoid" id="A0A1X7V615"/>
<sequence length="313" mass="36216">MCMGLNAAHANYASLYCTIHKSKCYHLDGMSVALEKYEEEMKRTQFILESWLKDKSAEKRLGINNLPLGKINLQQAKQWVQMFMSIKSYGHQCSKVTPYMHLMVYHIPQLMKAQSNVHRFSKQGLGKNNDCVDRNYFSSNNLDPPKEILVTDAEYINLLNKRGKRHHTMRKNAATFVVDPGKLGNVEDFKADEMGEWCHKGKPTRKFTTKSSLSRVVYGAEKTNEDDTYTLELTRVYHHHKSTPAFRRTLFYAHVRLPVTVTLFVLFGCEDVVIAIPYHEEKQKAMLSYPQSTLDNVREQGQYVSKAYSWETI</sequence>
<dbReference type="OrthoDB" id="6149706at2759"/>
<organism evidence="1">
    <name type="scientific">Amphimedon queenslandica</name>
    <name type="common">Sponge</name>
    <dbReference type="NCBI Taxonomy" id="400682"/>
    <lineage>
        <taxon>Eukaryota</taxon>
        <taxon>Metazoa</taxon>
        <taxon>Porifera</taxon>
        <taxon>Demospongiae</taxon>
        <taxon>Heteroscleromorpha</taxon>
        <taxon>Haplosclerida</taxon>
        <taxon>Niphatidae</taxon>
        <taxon>Amphimedon</taxon>
    </lineage>
</organism>
<accession>A0A1X7V615</accession>
<name>A0A1X7V615_AMPQE</name>
<dbReference type="EnsemblMetazoa" id="Aqu2.1.35710_001">
    <property type="protein sequence ID" value="Aqu2.1.35710_001"/>
    <property type="gene ID" value="Aqu2.1.35710"/>
</dbReference>
<proteinExistence type="predicted"/>